<dbReference type="EMBL" id="GBXM01002671">
    <property type="protein sequence ID" value="JAI05907.1"/>
    <property type="molecule type" value="Transcribed_RNA"/>
</dbReference>
<sequence length="55" mass="6363">MTPGLLVYLKQNSFTSSYRHNVYPLFFDSRIICFRAALSHGILLKRCLCMAPVLR</sequence>
<dbReference type="AlphaFoldDB" id="A0A0E9XU25"/>
<evidence type="ECO:0000313" key="1">
    <source>
        <dbReference type="EMBL" id="JAI05907.1"/>
    </source>
</evidence>
<accession>A0A0E9XU25</accession>
<reference evidence="1" key="2">
    <citation type="journal article" date="2015" name="Fish Shellfish Immunol.">
        <title>Early steps in the European eel (Anguilla anguilla)-Vibrio vulnificus interaction in the gills: Role of the RtxA13 toxin.</title>
        <authorList>
            <person name="Callol A."/>
            <person name="Pajuelo D."/>
            <person name="Ebbesson L."/>
            <person name="Teles M."/>
            <person name="MacKenzie S."/>
            <person name="Amaro C."/>
        </authorList>
    </citation>
    <scope>NUCLEOTIDE SEQUENCE</scope>
</reference>
<organism evidence="1">
    <name type="scientific">Anguilla anguilla</name>
    <name type="common">European freshwater eel</name>
    <name type="synonym">Muraena anguilla</name>
    <dbReference type="NCBI Taxonomy" id="7936"/>
    <lineage>
        <taxon>Eukaryota</taxon>
        <taxon>Metazoa</taxon>
        <taxon>Chordata</taxon>
        <taxon>Craniata</taxon>
        <taxon>Vertebrata</taxon>
        <taxon>Euteleostomi</taxon>
        <taxon>Actinopterygii</taxon>
        <taxon>Neopterygii</taxon>
        <taxon>Teleostei</taxon>
        <taxon>Anguilliformes</taxon>
        <taxon>Anguillidae</taxon>
        <taxon>Anguilla</taxon>
    </lineage>
</organism>
<name>A0A0E9XU25_ANGAN</name>
<proteinExistence type="predicted"/>
<reference evidence="1" key="1">
    <citation type="submission" date="2014-11" db="EMBL/GenBank/DDBJ databases">
        <authorList>
            <person name="Amaro Gonzalez C."/>
        </authorList>
    </citation>
    <scope>NUCLEOTIDE SEQUENCE</scope>
</reference>
<protein>
    <submittedName>
        <fullName evidence="1">Uncharacterized protein</fullName>
    </submittedName>
</protein>